<evidence type="ECO:0000256" key="1">
    <source>
        <dbReference type="SAM" id="SignalP"/>
    </source>
</evidence>
<organism evidence="3 4">
    <name type="scientific">Aliarcobacter cryaerophilus</name>
    <dbReference type="NCBI Taxonomy" id="28198"/>
    <lineage>
        <taxon>Bacteria</taxon>
        <taxon>Pseudomonadati</taxon>
        <taxon>Campylobacterota</taxon>
        <taxon>Epsilonproteobacteria</taxon>
        <taxon>Campylobacterales</taxon>
        <taxon>Arcobacteraceae</taxon>
        <taxon>Aliarcobacter</taxon>
    </lineage>
</organism>
<dbReference type="InterPro" id="IPR006315">
    <property type="entry name" value="OM_autotransptr_brl_dom"/>
</dbReference>
<evidence type="ECO:0000259" key="2">
    <source>
        <dbReference type="PROSITE" id="PS51208"/>
    </source>
</evidence>
<evidence type="ECO:0000313" key="3">
    <source>
        <dbReference type="EMBL" id="UYF43895.1"/>
    </source>
</evidence>
<dbReference type="Pfam" id="PF03797">
    <property type="entry name" value="Autotransporter"/>
    <property type="match status" value="1"/>
</dbReference>
<reference evidence="3" key="1">
    <citation type="journal article" date="2022" name="Front. Microbiol.">
        <title>Species classification and novel plasmid identifications in Arcobacter cryaerophilus and Arcobacter cryaerophilus-like organisms.</title>
        <authorList>
            <person name="Zhou G."/>
            <person name="Wang M."/>
            <person name="Wang H."/>
            <person name="Chen X."/>
            <person name="Gu Y."/>
            <person name="Shao Z."/>
            <person name="Zhang J."/>
            <person name="Zhang M."/>
        </authorList>
    </citation>
    <scope>NUCLEOTIDE SEQUENCE</scope>
    <source>
        <strain evidence="3">ICDCAC48</strain>
    </source>
</reference>
<name>A0AA46S1N9_9BACT</name>
<dbReference type="EMBL" id="CP099556">
    <property type="protein sequence ID" value="UYF43895.1"/>
    <property type="molecule type" value="Genomic_DNA"/>
</dbReference>
<dbReference type="RefSeq" id="WP_263514815.1">
    <property type="nucleotide sequence ID" value="NZ_CP099556.1"/>
</dbReference>
<proteinExistence type="predicted"/>
<feature type="domain" description="Autotransporter" evidence="2">
    <location>
        <begin position="417"/>
        <end position="694"/>
    </location>
</feature>
<protein>
    <submittedName>
        <fullName evidence="3">Autotransporter domain-containing protein</fullName>
    </submittedName>
</protein>
<evidence type="ECO:0000313" key="4">
    <source>
        <dbReference type="Proteomes" id="UP001164100"/>
    </source>
</evidence>
<dbReference type="InterPro" id="IPR036709">
    <property type="entry name" value="Autotransporte_beta_dom_sf"/>
</dbReference>
<feature type="chain" id="PRO_5041427639" evidence="1">
    <location>
        <begin position="35"/>
        <end position="694"/>
    </location>
</feature>
<dbReference type="SMART" id="SM00869">
    <property type="entry name" value="Autotransporter"/>
    <property type="match status" value="1"/>
</dbReference>
<accession>A0AA46S1N9</accession>
<dbReference type="SUPFAM" id="SSF103515">
    <property type="entry name" value="Autotransporter"/>
    <property type="match status" value="1"/>
</dbReference>
<dbReference type="AlphaFoldDB" id="A0AA46S1N9"/>
<dbReference type="PROSITE" id="PS51208">
    <property type="entry name" value="AUTOTRANSPORTER"/>
    <property type="match status" value="1"/>
</dbReference>
<gene>
    <name evidence="3" type="ORF">NGX11_02925</name>
</gene>
<dbReference type="Proteomes" id="UP001164100">
    <property type="component" value="Chromosome"/>
</dbReference>
<dbReference type="InterPro" id="IPR005546">
    <property type="entry name" value="Autotransporte_beta"/>
</dbReference>
<feature type="signal peptide" evidence="1">
    <location>
        <begin position="1"/>
        <end position="34"/>
    </location>
</feature>
<dbReference type="GO" id="GO:0019867">
    <property type="term" value="C:outer membrane"/>
    <property type="evidence" value="ECO:0007669"/>
    <property type="project" value="InterPro"/>
</dbReference>
<sequence>MNRISNFKNRFRILKGGKVSLVVSAMLLSSTVFVNSANAEAGCNADGNPLTCERTTTKSLTDNSAFEISSTGSIVIITPDNNSYIGIRSTSNNNGSTITNNGKIIIGNKPSVTSSGMYIFGSGSTEVTINNSGLIDNYSNNSNYAHSLSLAGLVLVNNSGTLRGNISVSGDSRLINSGTIELSEYSIGSSSGRINYLDNESTGKLIIGLKTDGQLGAGTQYSQVLSKTAIFKAGSTIGVNVLDSSTNVALLAGSKLSNVVIAQNNLTIDGKLNITDNSALLDFEYETSNKNNNGAWTNGEDGAIHLNVVKAKNGGGNSGGGSDKTILSSTIAGNGNQNDQNAARALESLYNSNSDVASAFNKLPTDSSVARAVESTTPAATNASIGAATQISNGISSIVTQRQNANISNSGLNSGDGMFSENNLWIKPFGSIGKQNSKDGINGFDLKTYGLGFGADTEIKDNSKLGLAFFYTNGSVDTNGVSQKADLDVYTALVYGNVPIIDDKTNFLYQAGYSLQKTDTKRDIFTGQTAEAKYNSKIASLDLKLMRDFQISDSFLLQPLVNTTYRHFTNPSYSESGAGALNLKVDKFTTSELIVGLGTLAHYKITDNQKLIGSVNVGYDLQNKKQIVTSAYQGNIGTSFDTDGIDNGRWSYEAGIGYELDINKTNNINISYDYQGQGSKFSNNVISAKYVLKF</sequence>
<dbReference type="Gene3D" id="2.40.128.130">
    <property type="entry name" value="Autotransporter beta-domain"/>
    <property type="match status" value="1"/>
</dbReference>
<dbReference type="NCBIfam" id="TIGR01414">
    <property type="entry name" value="autotrans_barl"/>
    <property type="match status" value="1"/>
</dbReference>
<keyword evidence="1" id="KW-0732">Signal</keyword>